<protein>
    <recommendedName>
        <fullName evidence="3">HEAT repeat domain-containing protein</fullName>
    </recommendedName>
</protein>
<dbReference type="RefSeq" id="WP_249698090.1">
    <property type="nucleotide sequence ID" value="NZ_JAMFLX010000004.1"/>
</dbReference>
<reference evidence="1 2" key="1">
    <citation type="submission" date="2022-05" db="EMBL/GenBank/DDBJ databases">
        <authorList>
            <person name="Park J.-S."/>
        </authorList>
    </citation>
    <scope>NUCLEOTIDE SEQUENCE [LARGE SCALE GENOMIC DNA]</scope>
    <source>
        <strain evidence="1 2">2012CJ34-2</strain>
    </source>
</reference>
<comment type="caution">
    <text evidence="1">The sequence shown here is derived from an EMBL/GenBank/DDBJ whole genome shotgun (WGS) entry which is preliminary data.</text>
</comment>
<proteinExistence type="predicted"/>
<accession>A0ABT0PEG0</accession>
<organism evidence="1 2">
    <name type="scientific">Parendozoicomonas callyspongiae</name>
    <dbReference type="NCBI Taxonomy" id="2942213"/>
    <lineage>
        <taxon>Bacteria</taxon>
        <taxon>Pseudomonadati</taxon>
        <taxon>Pseudomonadota</taxon>
        <taxon>Gammaproteobacteria</taxon>
        <taxon>Oceanospirillales</taxon>
        <taxon>Endozoicomonadaceae</taxon>
        <taxon>Parendozoicomonas</taxon>
    </lineage>
</organism>
<dbReference type="EMBL" id="JAMFLX010000004">
    <property type="protein sequence ID" value="MCL6269167.1"/>
    <property type="molecule type" value="Genomic_DNA"/>
</dbReference>
<evidence type="ECO:0000313" key="1">
    <source>
        <dbReference type="EMBL" id="MCL6269167.1"/>
    </source>
</evidence>
<sequence>MDNYGYSEEQAQKFSLVLDSILHIDRHKDALPKIKKMGHDFCRLLLDQAAGTSPRKTIRLYALGQALGKCTDKASLSMISHYIVGDSEDRSLKRELITALAENKSSTARAALSDVINQLFLDWLESHDDSFPEDDAMYNPLQETLWTLAYTKPDKLIPSVKRLAKDALTEKVDFPESILEPVITILGNTQSKGALKLLKEFAISPFSNIYPGTLAEALMHKEQAELAQTLAKTFRIQCEAEPEKSMCEHQRWKVEWVESQAEIVTAETAPESETDTMMP</sequence>
<dbReference type="Proteomes" id="UP001203338">
    <property type="component" value="Unassembled WGS sequence"/>
</dbReference>
<name>A0ABT0PEG0_9GAMM</name>
<gene>
    <name evidence="1" type="ORF">M3P05_04315</name>
</gene>
<evidence type="ECO:0000313" key="2">
    <source>
        <dbReference type="Proteomes" id="UP001203338"/>
    </source>
</evidence>
<evidence type="ECO:0008006" key="3">
    <source>
        <dbReference type="Google" id="ProtNLM"/>
    </source>
</evidence>
<keyword evidence="2" id="KW-1185">Reference proteome</keyword>